<evidence type="ECO:0000313" key="2">
    <source>
        <dbReference type="Proteomes" id="UP000297031"/>
    </source>
</evidence>
<protein>
    <submittedName>
        <fullName evidence="1">DUF3822 family protein</fullName>
    </submittedName>
</protein>
<dbReference type="RefSeq" id="WP_136411168.1">
    <property type="nucleotide sequence ID" value="NZ_CP039393.1"/>
</dbReference>
<keyword evidence="2" id="KW-1185">Reference proteome</keyword>
<dbReference type="Proteomes" id="UP000297031">
    <property type="component" value="Chromosome"/>
</dbReference>
<proteinExistence type="predicted"/>
<dbReference type="AlphaFoldDB" id="A0A4P7VR85"/>
<dbReference type="KEGG" id="mgod:E7746_13705"/>
<dbReference type="InterPro" id="IPR024213">
    <property type="entry name" value="DUF3822"/>
</dbReference>
<sequence length="279" mass="31403">MGICVLDKETIKEPRSSRLALRLGHDSLHALVYNPDDIASAIYRRLPLEASSASLMKSLEEVVYDNPVLLSDFLQIDILIDTPRFAIVPDDIIAGDSDMPRALLIKAIGEEAASGEVIVDDMTHIGATIVMSVDNNITAFLRRTFNNPVIRHNLSPQCRYFFDKNRIDNAGKMYVNLRRDAMDIIVLGNDSLRMANTFRFRDIMDAVYYIMACRDMLDLDPAGNELLIAGDEALRDEITPILRKFLGYVMPVVPPAYILKDDEQWGKAPFDLIILPLCE</sequence>
<dbReference type="Gene3D" id="3.30.420.260">
    <property type="match status" value="1"/>
</dbReference>
<gene>
    <name evidence="1" type="ORF">E7746_13705</name>
</gene>
<dbReference type="EMBL" id="CP039393">
    <property type="protein sequence ID" value="QCD36856.1"/>
    <property type="molecule type" value="Genomic_DNA"/>
</dbReference>
<evidence type="ECO:0000313" key="1">
    <source>
        <dbReference type="EMBL" id="QCD36856.1"/>
    </source>
</evidence>
<dbReference type="Gene3D" id="3.30.420.250">
    <property type="match status" value="1"/>
</dbReference>
<dbReference type="OrthoDB" id="658622at2"/>
<dbReference type="CDD" id="cd24013">
    <property type="entry name" value="ASKHA_ATPase_BT3980-like"/>
    <property type="match status" value="1"/>
</dbReference>
<accession>A0A4P7VR85</accession>
<organism evidence="1 2">
    <name type="scientific">Muribaculum gordoncarteri</name>
    <dbReference type="NCBI Taxonomy" id="2530390"/>
    <lineage>
        <taxon>Bacteria</taxon>
        <taxon>Pseudomonadati</taxon>
        <taxon>Bacteroidota</taxon>
        <taxon>Bacteroidia</taxon>
        <taxon>Bacteroidales</taxon>
        <taxon>Muribaculaceae</taxon>
        <taxon>Muribaculum</taxon>
    </lineage>
</organism>
<name>A0A4P7VR85_9BACT</name>
<dbReference type="Pfam" id="PF12864">
    <property type="entry name" value="DUF3822"/>
    <property type="match status" value="1"/>
</dbReference>
<reference evidence="1 2" key="1">
    <citation type="submission" date="2019-02" db="EMBL/GenBank/DDBJ databases">
        <title>Isolation and identification of novel species under the genus Muribaculum.</title>
        <authorList>
            <person name="Miyake S."/>
            <person name="Ding Y."/>
            <person name="Low A."/>
            <person name="Soh M."/>
            <person name="Seedorf H."/>
        </authorList>
    </citation>
    <scope>NUCLEOTIDE SEQUENCE [LARGE SCALE GENOMIC DNA]</scope>
    <source>
        <strain evidence="1 2">TLL-A4</strain>
    </source>
</reference>